<name>A0ACB5R975_9CLOT</name>
<protein>
    <submittedName>
        <fullName evidence="1">Uncharacterized protein</fullName>
    </submittedName>
</protein>
<accession>A0ACB5R975</accession>
<evidence type="ECO:0000313" key="1">
    <source>
        <dbReference type="EMBL" id="GKX65737.1"/>
    </source>
</evidence>
<sequence length="187" mass="22119">MGDGVIDFNELKNKVRDKDIEKFENYIFSLYDSLSRGEISMAELSKNIMKYMEDNNISQEKFLKIQQEMLKRYGLDSEYMETQLKTLGLDATNFDLDKNYEAIRKTQSFKEKYKNSIEDKIHSQYKIVNEVNNIVIDLQEENVVISSEGKVDLNDVEINEFLCSYKKLMEDKTLKVKLYQNVTEYSY</sequence>
<comment type="caution">
    <text evidence="1">The sequence shown here is derived from an EMBL/GenBank/DDBJ whole genome shotgun (WGS) entry which is preliminary data.</text>
</comment>
<dbReference type="Proteomes" id="UP001058074">
    <property type="component" value="Unassembled WGS sequence"/>
</dbReference>
<reference evidence="1" key="1">
    <citation type="journal article" date="2025" name="Int. J. Syst. Evol. Microbiol.">
        <title>Inconstantimicrobium mannanitabidum sp. nov., a novel member of the family Clostridiaceae isolated from anoxic soil under the treatment of reductive soil disinfestation.</title>
        <authorList>
            <person name="Ueki A."/>
            <person name="Tonouchi A."/>
            <person name="Honma S."/>
            <person name="Kaku N."/>
            <person name="Ueki K."/>
        </authorList>
    </citation>
    <scope>NUCLEOTIDE SEQUENCE</scope>
    <source>
        <strain evidence="1">TW13</strain>
    </source>
</reference>
<proteinExistence type="predicted"/>
<dbReference type="EMBL" id="BROD01000001">
    <property type="protein sequence ID" value="GKX65737.1"/>
    <property type="molecule type" value="Genomic_DNA"/>
</dbReference>
<organism evidence="1 2">
    <name type="scientific">Inconstantimicrobium mannanitabidum</name>
    <dbReference type="NCBI Taxonomy" id="1604901"/>
    <lineage>
        <taxon>Bacteria</taxon>
        <taxon>Bacillati</taxon>
        <taxon>Bacillota</taxon>
        <taxon>Clostridia</taxon>
        <taxon>Eubacteriales</taxon>
        <taxon>Clostridiaceae</taxon>
        <taxon>Inconstantimicrobium</taxon>
    </lineage>
</organism>
<keyword evidence="2" id="KW-1185">Reference proteome</keyword>
<evidence type="ECO:0000313" key="2">
    <source>
        <dbReference type="Proteomes" id="UP001058074"/>
    </source>
</evidence>
<gene>
    <name evidence="1" type="ORF">rsdtw13_09950</name>
</gene>